<sequence>MEPDELRRIVRDTLLWFAQQHPGKSVEVRVPPIAAVQAVEGLRHTRGTPPNVVETDAATWVDLVAGRLGWQDAVADGRVRASGTRADLSALLPLT</sequence>
<evidence type="ECO:0000313" key="3">
    <source>
        <dbReference type="Proteomes" id="UP000460221"/>
    </source>
</evidence>
<comment type="caution">
    <text evidence="2">The sequence shown here is derived from an EMBL/GenBank/DDBJ whole genome shotgun (WGS) entry which is preliminary data.</text>
</comment>
<evidence type="ECO:0000259" key="1">
    <source>
        <dbReference type="Pfam" id="PF17844"/>
    </source>
</evidence>
<dbReference type="SUPFAM" id="SSF55718">
    <property type="entry name" value="SCP-like"/>
    <property type="match status" value="1"/>
</dbReference>
<evidence type="ECO:0000313" key="2">
    <source>
        <dbReference type="EMBL" id="MTD16085.1"/>
    </source>
</evidence>
<name>A0A7K1FPL2_9ACTN</name>
<gene>
    <name evidence="2" type="ORF">GIS00_19285</name>
</gene>
<dbReference type="InterPro" id="IPR036527">
    <property type="entry name" value="SCP2_sterol-bd_dom_sf"/>
</dbReference>
<dbReference type="AlphaFoldDB" id="A0A7K1FPL2"/>
<protein>
    <recommendedName>
        <fullName evidence="1">Bacterial SCP orthologue domain-containing protein</fullName>
    </recommendedName>
</protein>
<organism evidence="2 3">
    <name type="scientific">Nakamurella alba</name>
    <dbReference type="NCBI Taxonomy" id="2665158"/>
    <lineage>
        <taxon>Bacteria</taxon>
        <taxon>Bacillati</taxon>
        <taxon>Actinomycetota</taxon>
        <taxon>Actinomycetes</taxon>
        <taxon>Nakamurellales</taxon>
        <taxon>Nakamurellaceae</taxon>
        <taxon>Nakamurella</taxon>
    </lineage>
</organism>
<dbReference type="EMBL" id="WLYK01000008">
    <property type="protein sequence ID" value="MTD16085.1"/>
    <property type="molecule type" value="Genomic_DNA"/>
</dbReference>
<reference evidence="2 3" key="1">
    <citation type="submission" date="2019-11" db="EMBL/GenBank/DDBJ databases">
        <authorList>
            <person name="Jiang L.-Q."/>
        </authorList>
    </citation>
    <scope>NUCLEOTIDE SEQUENCE [LARGE SCALE GENOMIC DNA]</scope>
    <source>
        <strain evidence="2 3">YIM 132087</strain>
    </source>
</reference>
<dbReference type="InterPro" id="IPR041629">
    <property type="entry name" value="SCP_3"/>
</dbReference>
<keyword evidence="3" id="KW-1185">Reference proteome</keyword>
<feature type="domain" description="Bacterial SCP orthologue" evidence="1">
    <location>
        <begin position="5"/>
        <end position="94"/>
    </location>
</feature>
<dbReference type="Proteomes" id="UP000460221">
    <property type="component" value="Unassembled WGS sequence"/>
</dbReference>
<dbReference type="Pfam" id="PF17844">
    <property type="entry name" value="SCP_3"/>
    <property type="match status" value="1"/>
</dbReference>
<proteinExistence type="predicted"/>
<dbReference type="Gene3D" id="3.30.1050.40">
    <property type="match status" value="1"/>
</dbReference>
<accession>A0A7K1FPL2</accession>